<dbReference type="CDD" id="cd20071">
    <property type="entry name" value="SET_SMYD"/>
    <property type="match status" value="1"/>
</dbReference>
<dbReference type="InterPro" id="IPR001214">
    <property type="entry name" value="SET_dom"/>
</dbReference>
<protein>
    <recommendedName>
        <fullName evidence="1">SET domain-containing protein</fullName>
    </recommendedName>
</protein>
<dbReference type="Pfam" id="PF00856">
    <property type="entry name" value="SET"/>
    <property type="match status" value="1"/>
</dbReference>
<dbReference type="EMBL" id="KN823008">
    <property type="protein sequence ID" value="KIO27494.1"/>
    <property type="molecule type" value="Genomic_DNA"/>
</dbReference>
<proteinExistence type="predicted"/>
<dbReference type="AlphaFoldDB" id="A0A0C3QLI5"/>
<dbReference type="InterPro" id="IPR046341">
    <property type="entry name" value="SET_dom_sf"/>
</dbReference>
<sequence length="816" mass="89860">MFPQRPEDLEKMMRELGITTEDVIKTAGNPAALKQLLSSATLRMVGPVRGSGPSDGLSGIVNALEQAKARFQAEKTMLPIPFVAKPRTQLLVSFEFNRRQVLRQENEHAAQMKQTIIGTEIHVSKIPLEQLERVSLQQMDVRKTHKGKYLLCRIITFPVRMFSVHVLVEDVNGDACLMELYNYPGTIGASPQLIEALFPVGSILAIREPTLKSAAHGGDPLLRVDCPSNVVWLEHDDKKLLGVKWDTGDQVHHSPRLPSTEEEWKKQGNSHYQNGWNIPAAVSYSRGLQRFPASSVLKLNRAMAYLQLKYYGAALADCEAVLENKDLSESLKPKALYRAAQALYGMGRWDEAERNFTDMAKKYPAEAPACKPWIQKCTDRRSEASQGKYDWVAAYKVAQGEGSRMDLANFTGPIQIAALPSRGGGRGIVAKRDIKFGELLVVSKAFVFCSKDDFAKPETFSILNLITNCMDVGYGAINPTQAAERIAGDPQAANALNQLYAGPTYEPPPSEYSVAPPGKVNVSRLLRFDEDVHIGRIQGVLSFNSFTVQSLGPGESMPKDTSRHLDTSALFPLPSLFNHSCSPNAHWYCLKDIMIVRATCDIPAGNEVFLSYGGAGDSYLSRAKESCLARLLGSCNCFLCTRDRQAGESVCKQREKIASKISSCTTILAVRSHIKKLDETFKGYPTADRYAMFTANMKLANISQSSSNLDEVLRTLFKCLEYLGLKVTDTSFRGALPLSSRDSLPVKLATIGGSRTGPLLGPLGVDACIAIRNTFGGALNDKARAAKWLKGTVWLHDKCYGGGKELFSERYPDILD</sequence>
<dbReference type="PANTHER" id="PTHR47643">
    <property type="entry name" value="TPR DOMAIN PROTEIN (AFU_ORTHOLOGUE AFUA_5G12710)"/>
    <property type="match status" value="1"/>
</dbReference>
<dbReference type="InterPro" id="IPR011990">
    <property type="entry name" value="TPR-like_helical_dom_sf"/>
</dbReference>
<dbReference type="PANTHER" id="PTHR47643:SF2">
    <property type="entry name" value="TPR DOMAIN PROTEIN (AFU_ORTHOLOGUE AFUA_5G12710)"/>
    <property type="match status" value="1"/>
</dbReference>
<reference evidence="3" key="2">
    <citation type="submission" date="2015-01" db="EMBL/GenBank/DDBJ databases">
        <title>Evolutionary Origins and Diversification of the Mycorrhizal Mutualists.</title>
        <authorList>
            <consortium name="DOE Joint Genome Institute"/>
            <consortium name="Mycorrhizal Genomics Consortium"/>
            <person name="Kohler A."/>
            <person name="Kuo A."/>
            <person name="Nagy L.G."/>
            <person name="Floudas D."/>
            <person name="Copeland A."/>
            <person name="Barry K.W."/>
            <person name="Cichocki N."/>
            <person name="Veneault-Fourrey C."/>
            <person name="LaButti K."/>
            <person name="Lindquist E.A."/>
            <person name="Lipzen A."/>
            <person name="Lundell T."/>
            <person name="Morin E."/>
            <person name="Murat C."/>
            <person name="Riley R."/>
            <person name="Ohm R."/>
            <person name="Sun H."/>
            <person name="Tunlid A."/>
            <person name="Henrissat B."/>
            <person name="Grigoriev I.V."/>
            <person name="Hibbett D.S."/>
            <person name="Martin F."/>
        </authorList>
    </citation>
    <scope>NUCLEOTIDE SEQUENCE [LARGE SCALE GENOMIC DNA]</scope>
    <source>
        <strain evidence="3">MUT 4182</strain>
    </source>
</reference>
<dbReference type="PROSITE" id="PS50280">
    <property type="entry name" value="SET"/>
    <property type="match status" value="1"/>
</dbReference>
<dbReference type="SUPFAM" id="SSF48452">
    <property type="entry name" value="TPR-like"/>
    <property type="match status" value="1"/>
</dbReference>
<name>A0A0C3QLI5_9AGAM</name>
<evidence type="ECO:0000313" key="2">
    <source>
        <dbReference type="EMBL" id="KIO27494.1"/>
    </source>
</evidence>
<dbReference type="SUPFAM" id="SSF82199">
    <property type="entry name" value="SET domain"/>
    <property type="match status" value="1"/>
</dbReference>
<keyword evidence="3" id="KW-1185">Reference proteome</keyword>
<dbReference type="Gene3D" id="1.25.40.10">
    <property type="entry name" value="Tetratricopeptide repeat domain"/>
    <property type="match status" value="1"/>
</dbReference>
<feature type="domain" description="SET" evidence="1">
    <location>
        <begin position="412"/>
        <end position="613"/>
    </location>
</feature>
<gene>
    <name evidence="2" type="ORF">M407DRAFT_23307</name>
</gene>
<dbReference type="HOGENOM" id="CLU_009043_0_0_1"/>
<dbReference type="Proteomes" id="UP000054248">
    <property type="component" value="Unassembled WGS sequence"/>
</dbReference>
<dbReference type="STRING" id="1051891.A0A0C3QLI5"/>
<evidence type="ECO:0000313" key="3">
    <source>
        <dbReference type="Proteomes" id="UP000054248"/>
    </source>
</evidence>
<dbReference type="InterPro" id="IPR053209">
    <property type="entry name" value="Gramillin-biosynth_MTr"/>
</dbReference>
<dbReference type="OrthoDB" id="5945798at2759"/>
<accession>A0A0C3QLI5</accession>
<evidence type="ECO:0000259" key="1">
    <source>
        <dbReference type="PROSITE" id="PS50280"/>
    </source>
</evidence>
<organism evidence="2 3">
    <name type="scientific">Tulasnella calospora MUT 4182</name>
    <dbReference type="NCBI Taxonomy" id="1051891"/>
    <lineage>
        <taxon>Eukaryota</taxon>
        <taxon>Fungi</taxon>
        <taxon>Dikarya</taxon>
        <taxon>Basidiomycota</taxon>
        <taxon>Agaricomycotina</taxon>
        <taxon>Agaricomycetes</taxon>
        <taxon>Cantharellales</taxon>
        <taxon>Tulasnellaceae</taxon>
        <taxon>Tulasnella</taxon>
    </lineage>
</organism>
<reference evidence="2 3" key="1">
    <citation type="submission" date="2014-04" db="EMBL/GenBank/DDBJ databases">
        <authorList>
            <consortium name="DOE Joint Genome Institute"/>
            <person name="Kuo A."/>
            <person name="Girlanda M."/>
            <person name="Perotto S."/>
            <person name="Kohler A."/>
            <person name="Nagy L.G."/>
            <person name="Floudas D."/>
            <person name="Copeland A."/>
            <person name="Barry K.W."/>
            <person name="Cichocki N."/>
            <person name="Veneault-Fourrey C."/>
            <person name="LaButti K."/>
            <person name="Lindquist E.A."/>
            <person name="Lipzen A."/>
            <person name="Lundell T."/>
            <person name="Morin E."/>
            <person name="Murat C."/>
            <person name="Sun H."/>
            <person name="Tunlid A."/>
            <person name="Henrissat B."/>
            <person name="Grigoriev I.V."/>
            <person name="Hibbett D.S."/>
            <person name="Martin F."/>
            <person name="Nordberg H.P."/>
            <person name="Cantor M.N."/>
            <person name="Hua S.X."/>
        </authorList>
    </citation>
    <scope>NUCLEOTIDE SEQUENCE [LARGE SCALE GENOMIC DNA]</scope>
    <source>
        <strain evidence="2 3">MUT 4182</strain>
    </source>
</reference>
<dbReference type="Gene3D" id="2.170.270.10">
    <property type="entry name" value="SET domain"/>
    <property type="match status" value="1"/>
</dbReference>
<dbReference type="SMART" id="SM00317">
    <property type="entry name" value="SET"/>
    <property type="match status" value="1"/>
</dbReference>